<dbReference type="Proteomes" id="UP000694380">
    <property type="component" value="Unplaced"/>
</dbReference>
<feature type="compositionally biased region" description="Basic and acidic residues" evidence="1">
    <location>
        <begin position="14"/>
        <end position="27"/>
    </location>
</feature>
<reference evidence="2" key="2">
    <citation type="submission" date="2025-09" db="UniProtKB">
        <authorList>
            <consortium name="Ensembl"/>
        </authorList>
    </citation>
    <scope>IDENTIFICATION</scope>
</reference>
<protein>
    <submittedName>
        <fullName evidence="2">Uncharacterized protein</fullName>
    </submittedName>
</protein>
<dbReference type="Ensembl" id="ENSCPBT00000001848.1">
    <property type="protein sequence ID" value="ENSCPBP00000001499.1"/>
    <property type="gene ID" value="ENSCPBG00000001209.1"/>
</dbReference>
<evidence type="ECO:0000313" key="2">
    <source>
        <dbReference type="Ensembl" id="ENSCPBP00000001499.1"/>
    </source>
</evidence>
<proteinExistence type="predicted"/>
<accession>A0A8C3F1L1</accession>
<evidence type="ECO:0000313" key="3">
    <source>
        <dbReference type="Proteomes" id="UP000694380"/>
    </source>
</evidence>
<dbReference type="AlphaFoldDB" id="A0A8C3F1L1"/>
<organism evidence="2 3">
    <name type="scientific">Chrysemys picta bellii</name>
    <name type="common">Western painted turtle</name>
    <name type="synonym">Emys bellii</name>
    <dbReference type="NCBI Taxonomy" id="8478"/>
    <lineage>
        <taxon>Eukaryota</taxon>
        <taxon>Metazoa</taxon>
        <taxon>Chordata</taxon>
        <taxon>Craniata</taxon>
        <taxon>Vertebrata</taxon>
        <taxon>Euteleostomi</taxon>
        <taxon>Archelosauria</taxon>
        <taxon>Testudinata</taxon>
        <taxon>Testudines</taxon>
        <taxon>Cryptodira</taxon>
        <taxon>Durocryptodira</taxon>
        <taxon>Testudinoidea</taxon>
        <taxon>Emydidae</taxon>
        <taxon>Chrysemys</taxon>
    </lineage>
</organism>
<name>A0A8C3F1L1_CHRPI</name>
<sequence>KRQTDRQRKRHREKDRDEQRETDREKALTGSHSVTQAVVQWCDLGSLQPPPRRGFTTLAGLVSNS</sequence>
<feature type="region of interest" description="Disordered" evidence="1">
    <location>
        <begin position="1"/>
        <end position="32"/>
    </location>
</feature>
<evidence type="ECO:0000256" key="1">
    <source>
        <dbReference type="SAM" id="MobiDB-lite"/>
    </source>
</evidence>
<reference evidence="2" key="1">
    <citation type="submission" date="2025-08" db="UniProtKB">
        <authorList>
            <consortium name="Ensembl"/>
        </authorList>
    </citation>
    <scope>IDENTIFICATION</scope>
</reference>
<keyword evidence="3" id="KW-1185">Reference proteome</keyword>